<gene>
    <name evidence="2" type="ORF">GEV37_04925</name>
</gene>
<dbReference type="EMBL" id="WHVL01000001">
    <property type="protein sequence ID" value="MCB8888468.1"/>
    <property type="molecule type" value="Genomic_DNA"/>
</dbReference>
<reference evidence="2 3" key="1">
    <citation type="journal article" date="2021" name="Sci. Rep.">
        <title>Genome analysis of a halophilic bacterium Halomonas malpeensis YU-PRIM-29(T) reveals its exopolysaccharide and pigment producing capabilities.</title>
        <authorList>
            <person name="Athmika"/>
            <person name="Ghate S.D."/>
            <person name="Arun A.B."/>
            <person name="Rao S.S."/>
            <person name="Kumar S.T.A."/>
            <person name="Kandiyil M.K."/>
            <person name="Saptami K."/>
            <person name="Rekha P.D."/>
        </authorList>
    </citation>
    <scope>NUCLEOTIDE SEQUENCE [LARGE SCALE GENOMIC DNA]</scope>
    <source>
        <strain evidence="3">prim 29</strain>
    </source>
</reference>
<accession>A0ABS8DQ77</accession>
<evidence type="ECO:0000259" key="1">
    <source>
        <dbReference type="Pfam" id="PF19834"/>
    </source>
</evidence>
<comment type="caution">
    <text evidence="2">The sequence shown here is derived from an EMBL/GenBank/DDBJ whole genome shotgun (WGS) entry which is preliminary data.</text>
</comment>
<keyword evidence="3" id="KW-1185">Reference proteome</keyword>
<proteinExistence type="predicted"/>
<feature type="domain" description="DUF6314" evidence="1">
    <location>
        <begin position="30"/>
        <end position="149"/>
    </location>
</feature>
<evidence type="ECO:0000313" key="2">
    <source>
        <dbReference type="EMBL" id="MCB8888468.1"/>
    </source>
</evidence>
<protein>
    <recommendedName>
        <fullName evidence="1">DUF6314 domain-containing protein</fullName>
    </recommendedName>
</protein>
<dbReference type="InterPro" id="IPR045632">
    <property type="entry name" value="DUF6314"/>
</dbReference>
<name>A0ABS8DQ77_9GAMM</name>
<evidence type="ECO:0000313" key="3">
    <source>
        <dbReference type="Proteomes" id="UP001319882"/>
    </source>
</evidence>
<dbReference type="Pfam" id="PF19834">
    <property type="entry name" value="DUF6314"/>
    <property type="match status" value="1"/>
</dbReference>
<sequence>MTLIERLQERLNRVRSMHFVSRPGPRSVTGWQGEGQGQVAVELLDDGVRFVETGTFALAGQASPVAITNAFRWHIHATHVALSHERRGADAAVHLFDLHPLDDDRLASLEGHQCAADLYTAHLTLSAAGIDLEWRIEGPKKDEWLHYRYA</sequence>
<dbReference type="RefSeq" id="WP_227389118.1">
    <property type="nucleotide sequence ID" value="NZ_JBHSCJ010000003.1"/>
</dbReference>
<organism evidence="2 3">
    <name type="scientific">Vreelandella malpeensis</name>
    <dbReference type="NCBI Taxonomy" id="1172368"/>
    <lineage>
        <taxon>Bacteria</taxon>
        <taxon>Pseudomonadati</taxon>
        <taxon>Pseudomonadota</taxon>
        <taxon>Gammaproteobacteria</taxon>
        <taxon>Oceanospirillales</taxon>
        <taxon>Halomonadaceae</taxon>
        <taxon>Vreelandella</taxon>
    </lineage>
</organism>
<dbReference type="Proteomes" id="UP001319882">
    <property type="component" value="Unassembled WGS sequence"/>
</dbReference>